<keyword evidence="3" id="KW-0238">DNA-binding</keyword>
<dbReference type="AlphaFoldDB" id="A0A099F918"/>
<dbReference type="Gene3D" id="3.40.190.10">
    <property type="entry name" value="Periplasmic binding protein-like II"/>
    <property type="match status" value="2"/>
</dbReference>
<dbReference type="GO" id="GO:0005829">
    <property type="term" value="C:cytosol"/>
    <property type="evidence" value="ECO:0007669"/>
    <property type="project" value="TreeGrafter"/>
</dbReference>
<dbReference type="InterPro" id="IPR000847">
    <property type="entry name" value="LysR_HTH_N"/>
</dbReference>
<protein>
    <recommendedName>
        <fullName evidence="5">HTH lysR-type domain-containing protein</fullName>
    </recommendedName>
</protein>
<keyword evidence="2" id="KW-0805">Transcription regulation</keyword>
<dbReference type="GO" id="GO:0003677">
    <property type="term" value="F:DNA binding"/>
    <property type="evidence" value="ECO:0007669"/>
    <property type="project" value="UniProtKB-KW"/>
</dbReference>
<dbReference type="GO" id="GO:0003700">
    <property type="term" value="F:DNA-binding transcription factor activity"/>
    <property type="evidence" value="ECO:0007669"/>
    <property type="project" value="InterPro"/>
</dbReference>
<reference evidence="6 7" key="2">
    <citation type="submission" date="2014-10" db="EMBL/GenBank/DDBJ databases">
        <title>Paracoccus sanguinis sp. nov., isolated from clinical specimens of New York State patients.</title>
        <authorList>
            <person name="Mingle L.A."/>
            <person name="Cole J.A."/>
            <person name="Lapierre P."/>
            <person name="Musser K.A."/>
        </authorList>
    </citation>
    <scope>NUCLEOTIDE SEQUENCE [LARGE SCALE GENOMIC DNA]</scope>
    <source>
        <strain evidence="6 7">HAMBI 3106</strain>
    </source>
</reference>
<comment type="caution">
    <text evidence="6">The sequence shown here is derived from an EMBL/GenBank/DDBJ whole genome shotgun (WGS) entry which is preliminary data.</text>
</comment>
<sequence>MTARAVQTLKLSQLRLIAALDRHRQIVHAAEALGISQPAASRSLAEIERLVGAPLFDRHPRGMTPTAAGEVVARRAQAMLTGLSDLARELEEIQGGLSGTVRVGAVTGPALGCVVPALRRLKAAAPGLEIAVEVAPSAALLAMLDQGALDFLLARVPSGNPTDGLRIEPGVRETVRCLVRGGHPLAGREGVPIAEAATYPWVLQDRGAPIRVAVEQALWAEGLDPPADVTAASSPLVALALAADTDCVCPVSQEVARLTRVGGGTAFTTLDLARPIELAPCQLISLAGRSLSPGAERMLALVREEIFAAAVRV</sequence>
<reference evidence="6 7" key="1">
    <citation type="submission" date="2014-09" db="EMBL/GenBank/DDBJ databases">
        <authorList>
            <person name="McGinnis J.M."/>
            <person name="Wolfgang W.J."/>
        </authorList>
    </citation>
    <scope>NUCLEOTIDE SEQUENCE [LARGE SCALE GENOMIC DNA]</scope>
    <source>
        <strain evidence="6 7">HAMBI 3106</strain>
    </source>
</reference>
<keyword evidence="7" id="KW-1185">Reference proteome</keyword>
<dbReference type="InterPro" id="IPR005119">
    <property type="entry name" value="LysR_subst-bd"/>
</dbReference>
<dbReference type="PROSITE" id="PS50931">
    <property type="entry name" value="HTH_LYSR"/>
    <property type="match status" value="1"/>
</dbReference>
<accession>A0A099F918</accession>
<dbReference type="RefSeq" id="WP_036719804.1">
    <property type="nucleotide sequence ID" value="NZ_JRKS01000031.1"/>
</dbReference>
<organism evidence="6 7">
    <name type="scientific">Paracoccus sphaerophysae</name>
    <dbReference type="NCBI Taxonomy" id="690417"/>
    <lineage>
        <taxon>Bacteria</taxon>
        <taxon>Pseudomonadati</taxon>
        <taxon>Pseudomonadota</taxon>
        <taxon>Alphaproteobacteria</taxon>
        <taxon>Rhodobacterales</taxon>
        <taxon>Paracoccaceae</taxon>
        <taxon>Paracoccus</taxon>
    </lineage>
</organism>
<dbReference type="InterPro" id="IPR036390">
    <property type="entry name" value="WH_DNA-bd_sf"/>
</dbReference>
<evidence type="ECO:0000256" key="2">
    <source>
        <dbReference type="ARBA" id="ARBA00023015"/>
    </source>
</evidence>
<dbReference type="PRINTS" id="PR00039">
    <property type="entry name" value="HTHLYSR"/>
</dbReference>
<dbReference type="EMBL" id="JRKS01000031">
    <property type="protein sequence ID" value="KGJ06562.1"/>
    <property type="molecule type" value="Genomic_DNA"/>
</dbReference>
<feature type="domain" description="HTH lysR-type" evidence="5">
    <location>
        <begin position="9"/>
        <end position="66"/>
    </location>
</feature>
<gene>
    <name evidence="6" type="ORF">IC63_10435</name>
</gene>
<evidence type="ECO:0000256" key="3">
    <source>
        <dbReference type="ARBA" id="ARBA00023125"/>
    </source>
</evidence>
<dbReference type="PANTHER" id="PTHR30419:SF8">
    <property type="entry name" value="NITROGEN ASSIMILATION TRANSCRIPTIONAL ACTIVATOR-RELATED"/>
    <property type="match status" value="1"/>
</dbReference>
<dbReference type="InterPro" id="IPR036388">
    <property type="entry name" value="WH-like_DNA-bd_sf"/>
</dbReference>
<evidence type="ECO:0000313" key="7">
    <source>
        <dbReference type="Proteomes" id="UP000029917"/>
    </source>
</evidence>
<evidence type="ECO:0000256" key="1">
    <source>
        <dbReference type="ARBA" id="ARBA00009437"/>
    </source>
</evidence>
<proteinExistence type="inferred from homology"/>
<evidence type="ECO:0000259" key="5">
    <source>
        <dbReference type="PROSITE" id="PS50931"/>
    </source>
</evidence>
<comment type="similarity">
    <text evidence="1">Belongs to the LysR transcriptional regulatory family.</text>
</comment>
<keyword evidence="4" id="KW-0804">Transcription</keyword>
<evidence type="ECO:0000256" key="4">
    <source>
        <dbReference type="ARBA" id="ARBA00023163"/>
    </source>
</evidence>
<dbReference type="Pfam" id="PF03466">
    <property type="entry name" value="LysR_substrate"/>
    <property type="match status" value="1"/>
</dbReference>
<name>A0A099F918_9RHOB</name>
<dbReference type="PANTHER" id="PTHR30419">
    <property type="entry name" value="HTH-TYPE TRANSCRIPTIONAL REGULATOR YBHD"/>
    <property type="match status" value="1"/>
</dbReference>
<evidence type="ECO:0000313" key="6">
    <source>
        <dbReference type="EMBL" id="KGJ06562.1"/>
    </source>
</evidence>
<dbReference type="STRING" id="690417.IC63_10435"/>
<dbReference type="InterPro" id="IPR050950">
    <property type="entry name" value="HTH-type_LysR_regulators"/>
</dbReference>
<dbReference type="Gene3D" id="1.10.10.10">
    <property type="entry name" value="Winged helix-like DNA-binding domain superfamily/Winged helix DNA-binding domain"/>
    <property type="match status" value="1"/>
</dbReference>
<dbReference type="SUPFAM" id="SSF53850">
    <property type="entry name" value="Periplasmic binding protein-like II"/>
    <property type="match status" value="1"/>
</dbReference>
<dbReference type="SUPFAM" id="SSF46785">
    <property type="entry name" value="Winged helix' DNA-binding domain"/>
    <property type="match status" value="1"/>
</dbReference>
<dbReference type="Pfam" id="PF00126">
    <property type="entry name" value="HTH_1"/>
    <property type="match status" value="1"/>
</dbReference>
<dbReference type="Proteomes" id="UP000029917">
    <property type="component" value="Unassembled WGS sequence"/>
</dbReference>